<dbReference type="AlphaFoldDB" id="A0AAN7XL22"/>
<feature type="compositionally biased region" description="Basic and acidic residues" evidence="1">
    <location>
        <begin position="17"/>
        <end position="43"/>
    </location>
</feature>
<feature type="compositionally biased region" description="Polar residues" evidence="1">
    <location>
        <begin position="45"/>
        <end position="58"/>
    </location>
</feature>
<dbReference type="EMBL" id="JAUZQC010000012">
    <property type="protein sequence ID" value="KAK5862500.1"/>
    <property type="molecule type" value="Genomic_DNA"/>
</dbReference>
<protein>
    <submittedName>
        <fullName evidence="2">Uncharacterized protein</fullName>
    </submittedName>
</protein>
<comment type="caution">
    <text evidence="2">The sequence shown here is derived from an EMBL/GenBank/DDBJ whole genome shotgun (WGS) entry which is preliminary data.</text>
</comment>
<accession>A0AAN7XL22</accession>
<feature type="compositionally biased region" description="Basic and acidic residues" evidence="1">
    <location>
        <begin position="70"/>
        <end position="81"/>
    </location>
</feature>
<reference evidence="2 3" key="2">
    <citation type="journal article" date="2023" name="Mol. Biol. Evol.">
        <title>Genomics of Secondarily Temperate Adaptation in the Only Non-Antarctic Icefish.</title>
        <authorList>
            <person name="Rivera-Colon A.G."/>
            <person name="Rayamajhi N."/>
            <person name="Minhas B.F."/>
            <person name="Madrigal G."/>
            <person name="Bilyk K.T."/>
            <person name="Yoon V."/>
            <person name="Hune M."/>
            <person name="Gregory S."/>
            <person name="Cheng C.H.C."/>
            <person name="Catchen J.M."/>
        </authorList>
    </citation>
    <scope>NUCLEOTIDE SEQUENCE [LARGE SCALE GENOMIC DNA]</scope>
    <source>
        <strain evidence="2">JMC-PN-2008</strain>
    </source>
</reference>
<proteinExistence type="predicted"/>
<evidence type="ECO:0000313" key="2">
    <source>
        <dbReference type="EMBL" id="KAK5862500.1"/>
    </source>
</evidence>
<dbReference type="Proteomes" id="UP001346869">
    <property type="component" value="Unassembled WGS sequence"/>
</dbReference>
<gene>
    <name evidence="2" type="ORF">PBY51_017890</name>
</gene>
<keyword evidence="3" id="KW-1185">Reference proteome</keyword>
<reference evidence="2 3" key="1">
    <citation type="journal article" date="2023" name="Genes (Basel)">
        <title>Chromosome-Level Genome Assembly and Circadian Gene Repertoire of the Patagonia Blennie Eleginops maclovinus-The Closest Ancestral Proxy of Antarctic Cryonotothenioids.</title>
        <authorList>
            <person name="Cheng C.C."/>
            <person name="Rivera-Colon A.G."/>
            <person name="Minhas B.F."/>
            <person name="Wilson L."/>
            <person name="Rayamajhi N."/>
            <person name="Vargas-Chacoff L."/>
            <person name="Catchen J.M."/>
        </authorList>
    </citation>
    <scope>NUCLEOTIDE SEQUENCE [LARGE SCALE GENOMIC DNA]</scope>
    <source>
        <strain evidence="2">JMC-PN-2008</strain>
    </source>
</reference>
<feature type="region of interest" description="Disordered" evidence="1">
    <location>
        <begin position="14"/>
        <end position="81"/>
    </location>
</feature>
<organism evidence="2 3">
    <name type="scientific">Eleginops maclovinus</name>
    <name type="common">Patagonian blennie</name>
    <name type="synonym">Eleginus maclovinus</name>
    <dbReference type="NCBI Taxonomy" id="56733"/>
    <lineage>
        <taxon>Eukaryota</taxon>
        <taxon>Metazoa</taxon>
        <taxon>Chordata</taxon>
        <taxon>Craniata</taxon>
        <taxon>Vertebrata</taxon>
        <taxon>Euteleostomi</taxon>
        <taxon>Actinopterygii</taxon>
        <taxon>Neopterygii</taxon>
        <taxon>Teleostei</taxon>
        <taxon>Neoteleostei</taxon>
        <taxon>Acanthomorphata</taxon>
        <taxon>Eupercaria</taxon>
        <taxon>Perciformes</taxon>
        <taxon>Notothenioidei</taxon>
        <taxon>Eleginopidae</taxon>
        <taxon>Eleginops</taxon>
    </lineage>
</organism>
<evidence type="ECO:0000256" key="1">
    <source>
        <dbReference type="SAM" id="MobiDB-lite"/>
    </source>
</evidence>
<evidence type="ECO:0000313" key="3">
    <source>
        <dbReference type="Proteomes" id="UP001346869"/>
    </source>
</evidence>
<sequence length="81" mass="9013">MDVSQEACALLSNGTDCGERAETDKQMDINTDKQEVSTDERSCHLSPQSGGEQEQQTEPKGIPSKSLNEAQERRQETEENK</sequence>
<name>A0AAN7XL22_ELEMC</name>